<reference evidence="2" key="1">
    <citation type="submission" date="2014-01" db="EMBL/GenBank/DDBJ databases">
        <title>The genome of the white-rot fungus Pycnoporus cinnabarinus: a basidiomycete model with a versatile arsenal for lignocellulosic biomass breakdown.</title>
        <authorList>
            <person name="Levasseur A."/>
            <person name="Lomascolo A."/>
            <person name="Ruiz-Duenas F.J."/>
            <person name="Uzan E."/>
            <person name="Piumi F."/>
            <person name="Kues U."/>
            <person name="Ram A.F.J."/>
            <person name="Murat C."/>
            <person name="Haon M."/>
            <person name="Benoit I."/>
            <person name="Arfi Y."/>
            <person name="Chevret D."/>
            <person name="Drula E."/>
            <person name="Kwon M.J."/>
            <person name="Gouret P."/>
            <person name="Lesage-Meessen L."/>
            <person name="Lombard V."/>
            <person name="Mariette J."/>
            <person name="Noirot C."/>
            <person name="Park J."/>
            <person name="Patyshakuliyeva A."/>
            <person name="Wieneger R.A.B."/>
            <person name="Wosten H.A.B."/>
            <person name="Martin F."/>
            <person name="Coutinho P.M."/>
            <person name="de Vries R."/>
            <person name="Martinez A.T."/>
            <person name="Klopp C."/>
            <person name="Pontarotti P."/>
            <person name="Henrissat B."/>
            <person name="Record E."/>
        </authorList>
    </citation>
    <scope>NUCLEOTIDE SEQUENCE [LARGE SCALE GENOMIC DNA]</scope>
    <source>
        <strain evidence="2">BRFM137</strain>
    </source>
</reference>
<proteinExistence type="predicted"/>
<protein>
    <submittedName>
        <fullName evidence="2">Uncharacterized protein</fullName>
    </submittedName>
</protein>
<name>A0A060SGK6_PYCCI</name>
<dbReference type="AlphaFoldDB" id="A0A060SGK6"/>
<gene>
    <name evidence="2" type="ORF">BN946_scf185014.g5</name>
</gene>
<evidence type="ECO:0000313" key="3">
    <source>
        <dbReference type="Proteomes" id="UP000029665"/>
    </source>
</evidence>
<dbReference type="EMBL" id="CCBP010000122">
    <property type="protein sequence ID" value="CDO73535.1"/>
    <property type="molecule type" value="Genomic_DNA"/>
</dbReference>
<accession>A0A060SGK6</accession>
<dbReference type="OrthoDB" id="2758071at2759"/>
<feature type="region of interest" description="Disordered" evidence="1">
    <location>
        <begin position="89"/>
        <end position="138"/>
    </location>
</feature>
<feature type="compositionally biased region" description="Basic and acidic residues" evidence="1">
    <location>
        <begin position="107"/>
        <end position="116"/>
    </location>
</feature>
<sequence>MVDLMEPYAALPAFRYGLCSHIIADGRSAVWFLFPHARLTAILVASFLADLRKAAEGRTYQESLASMGSLEFRVIGSFAASLTSISGAHLEEGEITDQGDSTSEGEGGNREGRAEAEVEVEAEAEAEAVAGPSGWSAV</sequence>
<comment type="caution">
    <text evidence="2">The sequence shown here is derived from an EMBL/GenBank/DDBJ whole genome shotgun (WGS) entry which is preliminary data.</text>
</comment>
<dbReference type="Proteomes" id="UP000029665">
    <property type="component" value="Unassembled WGS sequence"/>
</dbReference>
<evidence type="ECO:0000256" key="1">
    <source>
        <dbReference type="SAM" id="MobiDB-lite"/>
    </source>
</evidence>
<evidence type="ECO:0000313" key="2">
    <source>
        <dbReference type="EMBL" id="CDO73535.1"/>
    </source>
</evidence>
<keyword evidence="3" id="KW-1185">Reference proteome</keyword>
<organism evidence="2 3">
    <name type="scientific">Pycnoporus cinnabarinus</name>
    <name type="common">Cinnabar-red polypore</name>
    <name type="synonym">Trametes cinnabarina</name>
    <dbReference type="NCBI Taxonomy" id="5643"/>
    <lineage>
        <taxon>Eukaryota</taxon>
        <taxon>Fungi</taxon>
        <taxon>Dikarya</taxon>
        <taxon>Basidiomycota</taxon>
        <taxon>Agaricomycotina</taxon>
        <taxon>Agaricomycetes</taxon>
        <taxon>Polyporales</taxon>
        <taxon>Polyporaceae</taxon>
        <taxon>Trametes</taxon>
    </lineage>
</organism>
<feature type="compositionally biased region" description="Acidic residues" evidence="1">
    <location>
        <begin position="117"/>
        <end position="126"/>
    </location>
</feature>
<dbReference type="HOGENOM" id="CLU_1856316_0_0_1"/>